<dbReference type="PANTHER" id="PTHR35176">
    <property type="entry name" value="HEME OXYGENASE HI_0854-RELATED"/>
    <property type="match status" value="1"/>
</dbReference>
<gene>
    <name evidence="3" type="ORF">Ade02nite_08770</name>
</gene>
<accession>A0ABQ3XWV7</accession>
<reference evidence="3 4" key="1">
    <citation type="submission" date="2021-01" db="EMBL/GenBank/DDBJ databases">
        <title>Whole genome shotgun sequence of Actinoplanes deccanensis NBRC 13994.</title>
        <authorList>
            <person name="Komaki H."/>
            <person name="Tamura T."/>
        </authorList>
    </citation>
    <scope>NUCLEOTIDE SEQUENCE [LARGE SCALE GENOMIC DNA]</scope>
    <source>
        <strain evidence="3 4">NBRC 13994</strain>
    </source>
</reference>
<dbReference type="Proteomes" id="UP000609879">
    <property type="component" value="Unassembled WGS sequence"/>
</dbReference>
<evidence type="ECO:0000313" key="4">
    <source>
        <dbReference type="Proteomes" id="UP000609879"/>
    </source>
</evidence>
<evidence type="ECO:0000313" key="3">
    <source>
        <dbReference type="EMBL" id="GID72236.1"/>
    </source>
</evidence>
<proteinExistence type="predicted"/>
<name>A0ABQ3XWV7_9ACTN</name>
<evidence type="ECO:0000256" key="1">
    <source>
        <dbReference type="ARBA" id="ARBA00023002"/>
    </source>
</evidence>
<keyword evidence="4" id="KW-1185">Reference proteome</keyword>
<dbReference type="InterPro" id="IPR052019">
    <property type="entry name" value="F420H2_bilvrd_red/Heme_oxyg"/>
</dbReference>
<feature type="domain" description="Pyridoxamine 5'-phosphate oxidase N-terminal" evidence="2">
    <location>
        <begin position="6"/>
        <end position="123"/>
    </location>
</feature>
<dbReference type="InterPro" id="IPR012349">
    <property type="entry name" value="Split_barrel_FMN-bd"/>
</dbReference>
<evidence type="ECO:0000259" key="2">
    <source>
        <dbReference type="Pfam" id="PF01243"/>
    </source>
</evidence>
<comment type="caution">
    <text evidence="3">The sequence shown here is derived from an EMBL/GenBank/DDBJ whole genome shotgun (WGS) entry which is preliminary data.</text>
</comment>
<dbReference type="PANTHER" id="PTHR35176:SF11">
    <property type="entry name" value="PYRIDOXAMINE 5'-PHOSPHATE OXIDASE FAMILY PROTEIN"/>
    <property type="match status" value="1"/>
</dbReference>
<dbReference type="EMBL" id="BOMI01000013">
    <property type="protein sequence ID" value="GID72236.1"/>
    <property type="molecule type" value="Genomic_DNA"/>
</dbReference>
<dbReference type="RefSeq" id="WP_203760195.1">
    <property type="nucleotide sequence ID" value="NZ_BAAABO010000025.1"/>
</dbReference>
<dbReference type="NCBIfam" id="TIGR03666">
    <property type="entry name" value="Rv2061_F420"/>
    <property type="match status" value="1"/>
</dbReference>
<dbReference type="InterPro" id="IPR019965">
    <property type="entry name" value="PPOX_F420-dep_Rv2061_put"/>
</dbReference>
<dbReference type="InterPro" id="IPR011576">
    <property type="entry name" value="Pyridox_Oxase_N"/>
</dbReference>
<keyword evidence="1" id="KW-0560">Oxidoreductase</keyword>
<dbReference type="SUPFAM" id="SSF50475">
    <property type="entry name" value="FMN-binding split barrel"/>
    <property type="match status" value="1"/>
</dbReference>
<organism evidence="3 4">
    <name type="scientific">Paractinoplanes deccanensis</name>
    <dbReference type="NCBI Taxonomy" id="113561"/>
    <lineage>
        <taxon>Bacteria</taxon>
        <taxon>Bacillati</taxon>
        <taxon>Actinomycetota</taxon>
        <taxon>Actinomycetes</taxon>
        <taxon>Micromonosporales</taxon>
        <taxon>Micromonosporaceae</taxon>
        <taxon>Paractinoplanes</taxon>
    </lineage>
</organism>
<protein>
    <recommendedName>
        <fullName evidence="2">Pyridoxamine 5'-phosphate oxidase N-terminal domain-containing protein</fullName>
    </recommendedName>
</protein>
<dbReference type="Pfam" id="PF01243">
    <property type="entry name" value="PNPOx_N"/>
    <property type="match status" value="1"/>
</dbReference>
<dbReference type="Gene3D" id="2.30.110.10">
    <property type="entry name" value="Electron Transport, Fmn-binding Protein, Chain A"/>
    <property type="match status" value="1"/>
</dbReference>
<sequence>MSLQEIGSAKYASLTTFRKDGRGVATPLWVLPAGSGVAFWTTTDSWKVKRVRNNPHVTVAPCDFRGNLQGPTVEGRARIADDAERDHFAKVLGRKYWLTGRFGVIRYRLSRRPARITVIVVDPA</sequence>